<dbReference type="GeneID" id="62877371"/>
<proteinExistence type="predicted"/>
<name>A0A8T8E0X9_9EURY</name>
<protein>
    <submittedName>
        <fullName evidence="1">Uncharacterized protein</fullName>
    </submittedName>
</protein>
<evidence type="ECO:0000313" key="1">
    <source>
        <dbReference type="EMBL" id="QRV15080.1"/>
    </source>
</evidence>
<evidence type="ECO:0000313" key="2">
    <source>
        <dbReference type="Proteomes" id="UP000637819"/>
    </source>
</evidence>
<dbReference type="RefSeq" id="WP_204747696.1">
    <property type="nucleotide sequence ID" value="NZ_CP069188.1"/>
</dbReference>
<gene>
    <name evidence="1" type="ORF">JMJ58_19565</name>
</gene>
<dbReference type="Proteomes" id="UP000637819">
    <property type="component" value="Chromosome"/>
</dbReference>
<accession>A0A8T8E0X9</accession>
<dbReference type="AlphaFoldDB" id="A0A8T8E0X9"/>
<dbReference type="KEGG" id="hsal:JMJ58_19565"/>
<dbReference type="EMBL" id="CP069188">
    <property type="protein sequence ID" value="QRV15080.1"/>
    <property type="molecule type" value="Genomic_DNA"/>
</dbReference>
<reference evidence="1 2" key="1">
    <citation type="submission" date="2021-01" db="EMBL/GenBank/DDBJ databases">
        <title>Genome Sequence and Methylation Pattern of Haloterrigena salifodinae BOL5-1, An Extremely Halophilic Archaeon from a Bolivian Salt Mine.</title>
        <authorList>
            <person name="DasSarma P."/>
            <person name="Anton B.P."/>
            <person name="DasSarma S.L."/>
            <person name="von Ehrenheim H.A.L."/>
            <person name="Martinez F.L."/>
            <person name="Guzman D."/>
            <person name="Roberts R.J."/>
            <person name="DasSarma S."/>
        </authorList>
    </citation>
    <scope>NUCLEOTIDE SEQUENCE [LARGE SCALE GENOMIC DNA]</scope>
    <source>
        <strain evidence="1 2">BOL5-1</strain>
    </source>
</reference>
<keyword evidence="2" id="KW-1185">Reference proteome</keyword>
<organism evidence="1 2">
    <name type="scientific">Haloterrigena salifodinae</name>
    <dbReference type="NCBI Taxonomy" id="2675099"/>
    <lineage>
        <taxon>Archaea</taxon>
        <taxon>Methanobacteriati</taxon>
        <taxon>Methanobacteriota</taxon>
        <taxon>Stenosarchaea group</taxon>
        <taxon>Halobacteria</taxon>
        <taxon>Halobacteriales</taxon>
        <taxon>Natrialbaceae</taxon>
        <taxon>Haloterrigena</taxon>
    </lineage>
</organism>
<sequence length="49" mass="5645">MTFQLPERDTVDETRRVLALVERDKKARRAARLQLSFETGDPSLGPGMW</sequence>